<gene>
    <name evidence="1" type="ORF">CMUS01_12196</name>
</gene>
<evidence type="ECO:0000313" key="2">
    <source>
        <dbReference type="Proteomes" id="UP000639643"/>
    </source>
</evidence>
<name>A0A8H6JQK4_9PEZI</name>
<protein>
    <submittedName>
        <fullName evidence="1">Uncharacterized protein</fullName>
    </submittedName>
</protein>
<evidence type="ECO:0000313" key="1">
    <source>
        <dbReference type="EMBL" id="KAF6816893.1"/>
    </source>
</evidence>
<sequence length="130" mass="14493">MEAESIQRRSPESAPVLAKWDLAKALLPLIHDERSLPTTENADHRRYEYLADDGDDEGRYGYISGHVEQFKHNITTLGSDLAISDLQLKRTDIDQLAIDDPSLEVIGGYLEALLEELEQLVDSHVAGVGH</sequence>
<proteinExistence type="predicted"/>
<dbReference type="AlphaFoldDB" id="A0A8H6JQK4"/>
<accession>A0A8H6JQK4</accession>
<dbReference type="EMBL" id="WIGM01000666">
    <property type="protein sequence ID" value="KAF6816893.1"/>
    <property type="molecule type" value="Genomic_DNA"/>
</dbReference>
<comment type="caution">
    <text evidence="1">The sequence shown here is derived from an EMBL/GenBank/DDBJ whole genome shotgun (WGS) entry which is preliminary data.</text>
</comment>
<reference evidence="1" key="1">
    <citation type="journal article" date="2020" name="Phytopathology">
        <title>Genome Sequence Resources of Colletotrichum truncatum, C. plurivorum, C. musicola, and C. sojae: Four Species Pathogenic to Soybean (Glycine max).</title>
        <authorList>
            <person name="Rogerio F."/>
            <person name="Boufleur T.R."/>
            <person name="Ciampi-Guillardi M."/>
            <person name="Sukno S.A."/>
            <person name="Thon M.R."/>
            <person name="Massola Junior N.S."/>
            <person name="Baroncelli R."/>
        </authorList>
    </citation>
    <scope>NUCLEOTIDE SEQUENCE</scope>
    <source>
        <strain evidence="1">LFN0074</strain>
    </source>
</reference>
<organism evidence="1 2">
    <name type="scientific">Colletotrichum musicola</name>
    <dbReference type="NCBI Taxonomy" id="2175873"/>
    <lineage>
        <taxon>Eukaryota</taxon>
        <taxon>Fungi</taxon>
        <taxon>Dikarya</taxon>
        <taxon>Ascomycota</taxon>
        <taxon>Pezizomycotina</taxon>
        <taxon>Sordariomycetes</taxon>
        <taxon>Hypocreomycetidae</taxon>
        <taxon>Glomerellales</taxon>
        <taxon>Glomerellaceae</taxon>
        <taxon>Colletotrichum</taxon>
        <taxon>Colletotrichum orchidearum species complex</taxon>
    </lineage>
</organism>
<dbReference type="Proteomes" id="UP000639643">
    <property type="component" value="Unassembled WGS sequence"/>
</dbReference>
<keyword evidence="2" id="KW-1185">Reference proteome</keyword>